<reference evidence="2 3" key="1">
    <citation type="submission" date="2019-03" db="EMBL/GenBank/DDBJ databases">
        <title>First draft genome of Liparis tanakae, snailfish: a comprehensive survey of snailfish specific genes.</title>
        <authorList>
            <person name="Kim W."/>
            <person name="Song I."/>
            <person name="Jeong J.-H."/>
            <person name="Kim D."/>
            <person name="Kim S."/>
            <person name="Ryu S."/>
            <person name="Song J.Y."/>
            <person name="Lee S.K."/>
        </authorList>
    </citation>
    <scope>NUCLEOTIDE SEQUENCE [LARGE SCALE GENOMIC DNA]</scope>
    <source>
        <tissue evidence="2">Muscle</tissue>
    </source>
</reference>
<dbReference type="EMBL" id="SRLO01005430">
    <property type="protein sequence ID" value="TNN29619.1"/>
    <property type="molecule type" value="Genomic_DNA"/>
</dbReference>
<sequence>MQTESFLNKSEMSAGPGGSEESSPRPIAVTPRDLKLQIKSEANTNAPERASLTATEPGDRHGLISSQ</sequence>
<dbReference type="Proteomes" id="UP000314294">
    <property type="component" value="Unassembled WGS sequence"/>
</dbReference>
<comment type="caution">
    <text evidence="2">The sequence shown here is derived from an EMBL/GenBank/DDBJ whole genome shotgun (WGS) entry which is preliminary data.</text>
</comment>
<evidence type="ECO:0000256" key="1">
    <source>
        <dbReference type="SAM" id="MobiDB-lite"/>
    </source>
</evidence>
<feature type="region of interest" description="Disordered" evidence="1">
    <location>
        <begin position="1"/>
        <end position="67"/>
    </location>
</feature>
<feature type="compositionally biased region" description="Low complexity" evidence="1">
    <location>
        <begin position="10"/>
        <end position="26"/>
    </location>
</feature>
<evidence type="ECO:0000313" key="2">
    <source>
        <dbReference type="EMBL" id="TNN29619.1"/>
    </source>
</evidence>
<protein>
    <submittedName>
        <fullName evidence="2">Uncharacterized protein</fullName>
    </submittedName>
</protein>
<keyword evidence="3" id="KW-1185">Reference proteome</keyword>
<name>A0A4Z2ELE6_9TELE</name>
<gene>
    <name evidence="2" type="ORF">EYF80_060232</name>
</gene>
<feature type="compositionally biased region" description="Basic and acidic residues" evidence="1">
    <location>
        <begin position="57"/>
        <end position="67"/>
    </location>
</feature>
<evidence type="ECO:0000313" key="3">
    <source>
        <dbReference type="Proteomes" id="UP000314294"/>
    </source>
</evidence>
<proteinExistence type="predicted"/>
<dbReference type="AlphaFoldDB" id="A0A4Z2ELE6"/>
<accession>A0A4Z2ELE6</accession>
<organism evidence="2 3">
    <name type="scientific">Liparis tanakae</name>
    <name type="common">Tanaka's snailfish</name>
    <dbReference type="NCBI Taxonomy" id="230148"/>
    <lineage>
        <taxon>Eukaryota</taxon>
        <taxon>Metazoa</taxon>
        <taxon>Chordata</taxon>
        <taxon>Craniata</taxon>
        <taxon>Vertebrata</taxon>
        <taxon>Euteleostomi</taxon>
        <taxon>Actinopterygii</taxon>
        <taxon>Neopterygii</taxon>
        <taxon>Teleostei</taxon>
        <taxon>Neoteleostei</taxon>
        <taxon>Acanthomorphata</taxon>
        <taxon>Eupercaria</taxon>
        <taxon>Perciformes</taxon>
        <taxon>Cottioidei</taxon>
        <taxon>Cottales</taxon>
        <taxon>Liparidae</taxon>
        <taxon>Liparis</taxon>
    </lineage>
</organism>